<protein>
    <submittedName>
        <fullName evidence="2">Uncharacterized protein</fullName>
    </submittedName>
</protein>
<keyword evidence="3" id="KW-1185">Reference proteome</keyword>
<feature type="signal peptide" evidence="1">
    <location>
        <begin position="1"/>
        <end position="24"/>
    </location>
</feature>
<organism evidence="2 3">
    <name type="scientific">Phenylobacterium montanum</name>
    <dbReference type="NCBI Taxonomy" id="2823693"/>
    <lineage>
        <taxon>Bacteria</taxon>
        <taxon>Pseudomonadati</taxon>
        <taxon>Pseudomonadota</taxon>
        <taxon>Alphaproteobacteria</taxon>
        <taxon>Caulobacterales</taxon>
        <taxon>Caulobacteraceae</taxon>
        <taxon>Phenylobacterium</taxon>
    </lineage>
</organism>
<dbReference type="KEGG" id="caul:KCG34_04855"/>
<feature type="chain" id="PRO_5037262470" evidence="1">
    <location>
        <begin position="25"/>
        <end position="127"/>
    </location>
</feature>
<gene>
    <name evidence="2" type="ORF">KCG34_04855</name>
</gene>
<dbReference type="Proteomes" id="UP000676409">
    <property type="component" value="Chromosome"/>
</dbReference>
<keyword evidence="1" id="KW-0732">Signal</keyword>
<evidence type="ECO:0000313" key="2">
    <source>
        <dbReference type="EMBL" id="QUD89215.1"/>
    </source>
</evidence>
<dbReference type="EMBL" id="CP073078">
    <property type="protein sequence ID" value="QUD89215.1"/>
    <property type="molecule type" value="Genomic_DNA"/>
</dbReference>
<reference evidence="2" key="1">
    <citation type="submission" date="2021-04" db="EMBL/GenBank/DDBJ databases">
        <title>The complete genome sequence of Caulobacter sp. S6.</title>
        <authorList>
            <person name="Tang Y."/>
            <person name="Ouyang W."/>
            <person name="Liu Q."/>
            <person name="Huang B."/>
            <person name="Guo Z."/>
            <person name="Lei P."/>
        </authorList>
    </citation>
    <scope>NUCLEOTIDE SEQUENCE</scope>
    <source>
        <strain evidence="2">S6</strain>
    </source>
</reference>
<name>A0A975G1L6_9CAUL</name>
<evidence type="ECO:0000256" key="1">
    <source>
        <dbReference type="SAM" id="SignalP"/>
    </source>
</evidence>
<proteinExistence type="predicted"/>
<dbReference type="RefSeq" id="WP_211939267.1">
    <property type="nucleotide sequence ID" value="NZ_CP073078.1"/>
</dbReference>
<sequence>MKRACLPLIAALAATTAMTAPALAQPYGPPAPPGYGAAERHEGWEIDRRIDWTQDRIDRGRADGSLDRHEFRRVQGQLNRIRHDFERARYRSGGRLDGRARASLAGRLDRLNDEIHWLRHNDERRPW</sequence>
<evidence type="ECO:0000313" key="3">
    <source>
        <dbReference type="Proteomes" id="UP000676409"/>
    </source>
</evidence>
<dbReference type="AlphaFoldDB" id="A0A975G1L6"/>
<accession>A0A975G1L6</accession>